<name>A0A450Z5K8_9GAMM</name>
<dbReference type="EMBL" id="CAADFT010000154">
    <property type="protein sequence ID" value="VFK49059.1"/>
    <property type="molecule type" value="Genomic_DNA"/>
</dbReference>
<protein>
    <submittedName>
        <fullName evidence="1">Uncharacterized protein</fullName>
    </submittedName>
</protein>
<evidence type="ECO:0000313" key="1">
    <source>
        <dbReference type="EMBL" id="VFK49059.1"/>
    </source>
</evidence>
<gene>
    <name evidence="1" type="ORF">BECKTC1821E_GA0114239_11543</name>
</gene>
<dbReference type="Pfam" id="PF11985">
    <property type="entry name" value="Phage_Mu_Gp27"/>
    <property type="match status" value="1"/>
</dbReference>
<dbReference type="InterPro" id="IPR021874">
    <property type="entry name" value="Phage_Mu_Gp27"/>
</dbReference>
<reference evidence="1" key="1">
    <citation type="submission" date="2019-02" db="EMBL/GenBank/DDBJ databases">
        <authorList>
            <person name="Gruber-Vodicka R. H."/>
            <person name="Seah K. B. B."/>
        </authorList>
    </citation>
    <scope>NUCLEOTIDE SEQUENCE</scope>
    <source>
        <strain evidence="1">BECK_BZ125</strain>
    </source>
</reference>
<accession>A0A450Z5K8</accession>
<dbReference type="AlphaFoldDB" id="A0A450Z5K8"/>
<sequence length="52" mass="5770">MTKSSLLQKKWAMDTREKAERAAMEVASIGKKAGLSDEYADEIRRKILGVAS</sequence>
<organism evidence="1">
    <name type="scientific">Candidatus Kentrum sp. TC</name>
    <dbReference type="NCBI Taxonomy" id="2126339"/>
    <lineage>
        <taxon>Bacteria</taxon>
        <taxon>Pseudomonadati</taxon>
        <taxon>Pseudomonadota</taxon>
        <taxon>Gammaproteobacteria</taxon>
        <taxon>Candidatus Kentrum</taxon>
    </lineage>
</organism>
<proteinExistence type="predicted"/>